<comment type="caution">
    <text evidence="7">The sequence shown here is derived from an EMBL/GenBank/DDBJ whole genome shotgun (WGS) entry which is preliminary data.</text>
</comment>
<dbReference type="InterPro" id="IPR027417">
    <property type="entry name" value="P-loop_NTPase"/>
</dbReference>
<dbReference type="InterPro" id="IPR050319">
    <property type="entry name" value="ABC_transp_ATP-bind"/>
</dbReference>
<dbReference type="SMART" id="SM00382">
    <property type="entry name" value="AAA"/>
    <property type="match status" value="1"/>
</dbReference>
<dbReference type="Proteomes" id="UP000235994">
    <property type="component" value="Unassembled WGS sequence"/>
</dbReference>
<dbReference type="Gene3D" id="3.40.50.300">
    <property type="entry name" value="P-loop containing nucleotide triphosphate hydrolases"/>
    <property type="match status" value="2"/>
</dbReference>
<dbReference type="PROSITE" id="PS50893">
    <property type="entry name" value="ABC_TRANSPORTER_2"/>
    <property type="match status" value="1"/>
</dbReference>
<keyword evidence="3" id="KW-0472">Membrane</keyword>
<keyword evidence="2" id="KW-0813">Transport</keyword>
<evidence type="ECO:0000313" key="8">
    <source>
        <dbReference type="Proteomes" id="UP000235994"/>
    </source>
</evidence>
<dbReference type="AlphaFoldDB" id="A0A2N8KNM8"/>
<dbReference type="PROSITE" id="PS00211">
    <property type="entry name" value="ABC_TRANSPORTER_1"/>
    <property type="match status" value="1"/>
</dbReference>
<dbReference type="NCBIfam" id="NF008453">
    <property type="entry name" value="PRK11308.1"/>
    <property type="match status" value="2"/>
</dbReference>
<dbReference type="PANTHER" id="PTHR43776">
    <property type="entry name" value="TRANSPORT ATP-BINDING PROTEIN"/>
    <property type="match status" value="1"/>
</dbReference>
<dbReference type="GO" id="GO:0016887">
    <property type="term" value="F:ATP hydrolysis activity"/>
    <property type="evidence" value="ECO:0007669"/>
    <property type="project" value="InterPro"/>
</dbReference>
<keyword evidence="8" id="KW-1185">Reference proteome</keyword>
<dbReference type="InterPro" id="IPR003593">
    <property type="entry name" value="AAA+_ATPase"/>
</dbReference>
<keyword evidence="4" id="KW-0547">Nucleotide-binding</keyword>
<dbReference type="NCBIfam" id="TIGR01727">
    <property type="entry name" value="oligo_HPY"/>
    <property type="match status" value="1"/>
</dbReference>
<evidence type="ECO:0000256" key="1">
    <source>
        <dbReference type="ARBA" id="ARBA00005417"/>
    </source>
</evidence>
<dbReference type="Pfam" id="PF08352">
    <property type="entry name" value="oligo_HPY"/>
    <property type="match status" value="2"/>
</dbReference>
<evidence type="ECO:0000256" key="5">
    <source>
        <dbReference type="ARBA" id="ARBA00022840"/>
    </source>
</evidence>
<keyword evidence="3" id="KW-1003">Cell membrane</keyword>
<evidence type="ECO:0000259" key="6">
    <source>
        <dbReference type="PROSITE" id="PS50893"/>
    </source>
</evidence>
<dbReference type="InterPro" id="IPR003439">
    <property type="entry name" value="ABC_transporter-like_ATP-bd"/>
</dbReference>
<organism evidence="7 8">
    <name type="scientific">Achromobacter pulmonis</name>
    <dbReference type="NCBI Taxonomy" id="1389932"/>
    <lineage>
        <taxon>Bacteria</taxon>
        <taxon>Pseudomonadati</taxon>
        <taxon>Pseudomonadota</taxon>
        <taxon>Betaproteobacteria</taxon>
        <taxon>Burkholderiales</taxon>
        <taxon>Alcaligenaceae</taxon>
        <taxon>Achromobacter</taxon>
    </lineage>
</organism>
<gene>
    <name evidence="7" type="ORF">C1I89_01295</name>
</gene>
<feature type="domain" description="ABC transporter" evidence="6">
    <location>
        <begin position="12"/>
        <end position="260"/>
    </location>
</feature>
<sequence>MTTPHAPALLSVRDLAVHFPIGGRGRDGRPAVVKAVDGVSFDLARGRTLAIVGESGSGKTTTALSVLRLADPTAGSIHFDGADLTALRGQALRRMRRRLQLVFQDPYSSLNPRQRAGDIVRSPLDLMGIDPPGGREARVARMFELVGLRPEQRQLFPHQFSGGQRQRLNVARALASAPDLIVCDEPVSALDIAIRAQILNLLRRIQREQGQSFLFISHDMAVVEHICDDIAVMYLGKIIEQTTREAFFSRPLHPYSVALMSAVNVARALASAPDLIVCDEPVSALDIAIRAQILNLLRRIQREQGQSFLFISHDMAVVEHICDDIAVMYLGKIIEQTTREAFFSRPLHPYSVALMSAVPTVKGGRELAARRVRLAGDPPSPVDPPPGCRFAGRCPAAQPMCAAQEPALREVAPGHRVACHFVETRNGVLTSPLQG</sequence>
<evidence type="ECO:0000256" key="2">
    <source>
        <dbReference type="ARBA" id="ARBA00022448"/>
    </source>
</evidence>
<dbReference type="InterPro" id="IPR017871">
    <property type="entry name" value="ABC_transporter-like_CS"/>
</dbReference>
<dbReference type="GO" id="GO:0055085">
    <property type="term" value="P:transmembrane transport"/>
    <property type="evidence" value="ECO:0007669"/>
    <property type="project" value="UniProtKB-ARBA"/>
</dbReference>
<dbReference type="CDD" id="cd03257">
    <property type="entry name" value="ABC_NikE_OppD_transporters"/>
    <property type="match status" value="1"/>
</dbReference>
<evidence type="ECO:0000313" key="7">
    <source>
        <dbReference type="EMBL" id="PND35061.1"/>
    </source>
</evidence>
<dbReference type="InterPro" id="IPR013563">
    <property type="entry name" value="Oligopep_ABC_C"/>
</dbReference>
<dbReference type="PANTHER" id="PTHR43776:SF7">
    <property type="entry name" value="D,D-DIPEPTIDE TRANSPORT ATP-BINDING PROTEIN DDPF-RELATED"/>
    <property type="match status" value="1"/>
</dbReference>
<dbReference type="GO" id="GO:0015833">
    <property type="term" value="P:peptide transport"/>
    <property type="evidence" value="ECO:0007669"/>
    <property type="project" value="InterPro"/>
</dbReference>
<evidence type="ECO:0000256" key="4">
    <source>
        <dbReference type="ARBA" id="ARBA00022741"/>
    </source>
</evidence>
<name>A0A2N8KNM8_9BURK</name>
<dbReference type="SUPFAM" id="SSF52540">
    <property type="entry name" value="P-loop containing nucleoside triphosphate hydrolases"/>
    <property type="match status" value="2"/>
</dbReference>
<reference evidence="7 8" key="1">
    <citation type="submission" date="2018-01" db="EMBL/GenBank/DDBJ databases">
        <title>The draft genome of an aniline degradation strain ANB-1.</title>
        <authorList>
            <person name="Zhang L."/>
            <person name="Jiang J."/>
        </authorList>
    </citation>
    <scope>NUCLEOTIDE SEQUENCE [LARGE SCALE GENOMIC DNA]</scope>
    <source>
        <strain evidence="7 8">ANB-1</strain>
    </source>
</reference>
<keyword evidence="5 7" id="KW-0067">ATP-binding</keyword>
<dbReference type="EMBL" id="POQS01000001">
    <property type="protein sequence ID" value="PND35061.1"/>
    <property type="molecule type" value="Genomic_DNA"/>
</dbReference>
<accession>A0A2N8KNM8</accession>
<dbReference type="GO" id="GO:0005524">
    <property type="term" value="F:ATP binding"/>
    <property type="evidence" value="ECO:0007669"/>
    <property type="project" value="UniProtKB-KW"/>
</dbReference>
<dbReference type="Pfam" id="PF00005">
    <property type="entry name" value="ABC_tran"/>
    <property type="match status" value="1"/>
</dbReference>
<protein>
    <submittedName>
        <fullName evidence="7">Peptide ABC transporter ATP-binding protein</fullName>
    </submittedName>
</protein>
<evidence type="ECO:0000256" key="3">
    <source>
        <dbReference type="ARBA" id="ARBA00022475"/>
    </source>
</evidence>
<comment type="similarity">
    <text evidence="1">Belongs to the ABC transporter superfamily.</text>
</comment>
<proteinExistence type="inferred from homology"/>